<dbReference type="Proteomes" id="UP000037035">
    <property type="component" value="Unassembled WGS sequence"/>
</dbReference>
<keyword evidence="2" id="KW-1185">Reference proteome</keyword>
<reference evidence="1 2" key="1">
    <citation type="submission" date="2015-08" db="EMBL/GenBank/DDBJ databases">
        <title>Next Generation Sequencing and Analysis of the Genome of Puccinia sorghi L Schw, the Causal Agent of Maize Common Rust.</title>
        <authorList>
            <person name="Rochi L."/>
            <person name="Burguener G."/>
            <person name="Darino M."/>
            <person name="Turjanski A."/>
            <person name="Kreff E."/>
            <person name="Dieguez M.J."/>
            <person name="Sacco F."/>
        </authorList>
    </citation>
    <scope>NUCLEOTIDE SEQUENCE [LARGE SCALE GENOMIC DNA]</scope>
    <source>
        <strain evidence="1 2">RO10H11247</strain>
    </source>
</reference>
<evidence type="ECO:0000313" key="2">
    <source>
        <dbReference type="Proteomes" id="UP000037035"/>
    </source>
</evidence>
<dbReference type="SUPFAM" id="SSF52540">
    <property type="entry name" value="P-loop containing nucleoside triphosphate hydrolases"/>
    <property type="match status" value="1"/>
</dbReference>
<dbReference type="VEuPathDB" id="FungiDB:VP01_2172g2"/>
<dbReference type="AlphaFoldDB" id="A0A0L6V9D5"/>
<dbReference type="InterPro" id="IPR027417">
    <property type="entry name" value="P-loop_NTPase"/>
</dbReference>
<gene>
    <name evidence="1" type="ORF">VP01_2172g2</name>
</gene>
<sequence>MPMVKSQKKAAGANTDSFKIEHDRFVKLHHRFDNREQLFNNLIDLAGCQRFSLAYHEPAQEYNTNLNSVFNSLELDNDEIAARAMWNLSWKNFAQGKTSLGVFKEDLNLNDKDHSETIHKQIRCAHFVPFPASDHSNLTNEQILAKLDGSATLAGDSKHNDPEIKWSTEIVQQGFHAPYQRHDLIVAPTLKALAEYAEQWDCSKYKSPYTSIIGPTMTGKTRLLMELARYVPVVYICLRPPQSTGQPPRSGLASEFLPSESNRDMNNYYLCLLAAIFKTVHGFFSRQDKSADWNEALTAWVDYSFQMDNTPKSDFETTVQDTIRGIQEFPKQSSESDRYEKLKECLSQAASDMASVIPPGREEGLKTSGREKGLKTFGREKGHKPPGREKELKVLLAIDEARNLIKPKDKIKNISYFRLLRQALAFVPRHCGFFCVFTDTSSQVANLSPSLDRDPSLRLPNQGHELFAPLYKISTLDLNIPPAPSSWDELLSPGRLYSYGSPFYGLYFKNANKNRERPEIQAITIIATAKLMCQATAPTPQELTDSQCFALLGSVIQTRLSLHSPINSELVSSHAAHCLFIDRSRETIISDYPPHALIFLLLQCNKDSLPLETPEKWRPE</sequence>
<dbReference type="OrthoDB" id="2495796at2759"/>
<dbReference type="PANTHER" id="PTHR33266">
    <property type="entry name" value="CHROMOSOME 15, WHOLE GENOME SHOTGUN SEQUENCE"/>
    <property type="match status" value="1"/>
</dbReference>
<name>A0A0L6V9D5_9BASI</name>
<comment type="caution">
    <text evidence="1">The sequence shown here is derived from an EMBL/GenBank/DDBJ whole genome shotgun (WGS) entry which is preliminary data.</text>
</comment>
<dbReference type="PANTHER" id="PTHR33266:SF1">
    <property type="entry name" value="F-BOX DOMAIN-CONTAINING PROTEIN"/>
    <property type="match status" value="1"/>
</dbReference>
<protein>
    <submittedName>
        <fullName evidence="1">Uncharacterized protein</fullName>
    </submittedName>
</protein>
<evidence type="ECO:0000313" key="1">
    <source>
        <dbReference type="EMBL" id="KNZ57386.1"/>
    </source>
</evidence>
<organism evidence="1 2">
    <name type="scientific">Puccinia sorghi</name>
    <dbReference type="NCBI Taxonomy" id="27349"/>
    <lineage>
        <taxon>Eukaryota</taxon>
        <taxon>Fungi</taxon>
        <taxon>Dikarya</taxon>
        <taxon>Basidiomycota</taxon>
        <taxon>Pucciniomycotina</taxon>
        <taxon>Pucciniomycetes</taxon>
        <taxon>Pucciniales</taxon>
        <taxon>Pucciniaceae</taxon>
        <taxon>Puccinia</taxon>
    </lineage>
</organism>
<dbReference type="EMBL" id="LAVV01007028">
    <property type="protein sequence ID" value="KNZ57386.1"/>
    <property type="molecule type" value="Genomic_DNA"/>
</dbReference>
<accession>A0A0L6V9D5</accession>
<dbReference type="STRING" id="27349.A0A0L6V9D5"/>
<proteinExistence type="predicted"/>